<dbReference type="PANTHER" id="PTHR22789">
    <property type="entry name" value="FUCULOSE PHOSPHATE ALDOLASE"/>
    <property type="match status" value="1"/>
</dbReference>
<dbReference type="RefSeq" id="WP_150926452.1">
    <property type="nucleotide sequence ID" value="NZ_CP044232.1"/>
</dbReference>
<dbReference type="AlphaFoldDB" id="A0A5J6L769"/>
<dbReference type="InterPro" id="IPR050197">
    <property type="entry name" value="Aldolase_class_II_sugar_metab"/>
</dbReference>
<accession>A0A5J6L769</accession>
<evidence type="ECO:0000259" key="3">
    <source>
        <dbReference type="SMART" id="SM01007"/>
    </source>
</evidence>
<protein>
    <submittedName>
        <fullName evidence="4">Class II aldolase/adducin family protein</fullName>
    </submittedName>
</protein>
<dbReference type="InterPro" id="IPR036409">
    <property type="entry name" value="Aldolase_II/adducin_N_sf"/>
</dbReference>
<dbReference type="GO" id="GO:0046872">
    <property type="term" value="F:metal ion binding"/>
    <property type="evidence" value="ECO:0007669"/>
    <property type="project" value="UniProtKB-KW"/>
</dbReference>
<evidence type="ECO:0000313" key="4">
    <source>
        <dbReference type="EMBL" id="QEW04374.1"/>
    </source>
</evidence>
<keyword evidence="2" id="KW-0456">Lyase</keyword>
<evidence type="ECO:0000256" key="1">
    <source>
        <dbReference type="ARBA" id="ARBA00022723"/>
    </source>
</evidence>
<dbReference type="GO" id="GO:0005829">
    <property type="term" value="C:cytosol"/>
    <property type="evidence" value="ECO:0007669"/>
    <property type="project" value="TreeGrafter"/>
</dbReference>
<dbReference type="GO" id="GO:0016832">
    <property type="term" value="F:aldehyde-lyase activity"/>
    <property type="evidence" value="ECO:0007669"/>
    <property type="project" value="TreeGrafter"/>
</dbReference>
<gene>
    <name evidence="4" type="ORF">F6J85_15645</name>
</gene>
<dbReference type="Gene3D" id="3.40.225.10">
    <property type="entry name" value="Class II aldolase/adducin N-terminal domain"/>
    <property type="match status" value="1"/>
</dbReference>
<keyword evidence="1" id="KW-0479">Metal-binding</keyword>
<reference evidence="5" key="1">
    <citation type="submission" date="2019-09" db="EMBL/GenBank/DDBJ databases">
        <title>Mumia zhuanghuii sp. nov. isolated from the intestinal contents of plateau pika (Ochotona curzoniae) in the Qinghai-Tibet plateau of China.</title>
        <authorList>
            <person name="Tian Z."/>
        </authorList>
    </citation>
    <scope>NUCLEOTIDE SEQUENCE [LARGE SCALE GENOMIC DNA]</scope>
    <source>
        <strain evidence="5">L-031</strain>
    </source>
</reference>
<keyword evidence="5" id="KW-1185">Reference proteome</keyword>
<sequence length="253" mass="26740">MTDAARDALVDLSRRLGDPAFDAALLGEGNTSMRVADGMLVKASGAALGAAGHDDFVPMAFREALAVIQDERAGDAEVDTLFSAVAARAGRRPSVEALLHAVVYDATDARVVAHSHPTAVNALLCSDAAELLVEGALFPDQIVVLGAAPMLVPYVDPGVRLAREVRTRLARHIDEHGDAPKVIYLRNHGMFALGASAEQVLGITAMAQKCARVLIGAAAVGGVRFMPADEVVRIDTRPDEKYRRALLAGEETR</sequence>
<dbReference type="InterPro" id="IPR001303">
    <property type="entry name" value="Aldolase_II/adducin_N"/>
</dbReference>
<name>A0A5J6L769_9MICO</name>
<dbReference type="SUPFAM" id="SSF53639">
    <property type="entry name" value="AraD/HMP-PK domain-like"/>
    <property type="match status" value="1"/>
</dbReference>
<dbReference type="Proteomes" id="UP000325516">
    <property type="component" value="Chromosome"/>
</dbReference>
<proteinExistence type="predicted"/>
<feature type="domain" description="Class II aldolase/adducin N-terminal" evidence="3">
    <location>
        <begin position="7"/>
        <end position="215"/>
    </location>
</feature>
<dbReference type="KEGG" id="mlz:F6J85_15645"/>
<dbReference type="Pfam" id="PF00596">
    <property type="entry name" value="Aldolase_II"/>
    <property type="match status" value="1"/>
</dbReference>
<evidence type="ECO:0000256" key="2">
    <source>
        <dbReference type="ARBA" id="ARBA00023239"/>
    </source>
</evidence>
<evidence type="ECO:0000313" key="5">
    <source>
        <dbReference type="Proteomes" id="UP000325516"/>
    </source>
</evidence>
<dbReference type="SMART" id="SM01007">
    <property type="entry name" value="Aldolase_II"/>
    <property type="match status" value="1"/>
</dbReference>
<dbReference type="EMBL" id="CP044232">
    <property type="protein sequence ID" value="QEW04374.1"/>
    <property type="molecule type" value="Genomic_DNA"/>
</dbReference>
<dbReference type="PANTHER" id="PTHR22789:SF0">
    <property type="entry name" value="3-OXO-TETRONATE 4-PHOSPHATE DECARBOXYLASE-RELATED"/>
    <property type="match status" value="1"/>
</dbReference>
<organism evidence="4 5">
    <name type="scientific">Microbacterium lushaniae</name>
    <dbReference type="NCBI Taxonomy" id="2614639"/>
    <lineage>
        <taxon>Bacteria</taxon>
        <taxon>Bacillati</taxon>
        <taxon>Actinomycetota</taxon>
        <taxon>Actinomycetes</taxon>
        <taxon>Micrococcales</taxon>
        <taxon>Microbacteriaceae</taxon>
        <taxon>Microbacterium</taxon>
    </lineage>
</organism>
<dbReference type="GO" id="GO:0019323">
    <property type="term" value="P:pentose catabolic process"/>
    <property type="evidence" value="ECO:0007669"/>
    <property type="project" value="TreeGrafter"/>
</dbReference>